<dbReference type="AlphaFoldDB" id="A0A6F8ZKP4"/>
<proteinExistence type="inferred from homology"/>
<evidence type="ECO:0000256" key="5">
    <source>
        <dbReference type="ARBA" id="ARBA00022989"/>
    </source>
</evidence>
<dbReference type="GO" id="GO:0042918">
    <property type="term" value="P:alkanesulfonate transmembrane transport"/>
    <property type="evidence" value="ECO:0007669"/>
    <property type="project" value="UniProtKB-ARBA"/>
</dbReference>
<feature type="transmembrane region" description="Helical" evidence="7">
    <location>
        <begin position="31"/>
        <end position="50"/>
    </location>
</feature>
<dbReference type="PANTHER" id="PTHR30151">
    <property type="entry name" value="ALKANE SULFONATE ABC TRANSPORTER-RELATED, MEMBRANE SUBUNIT"/>
    <property type="match status" value="1"/>
</dbReference>
<feature type="domain" description="ABC transmembrane type-1" evidence="8">
    <location>
        <begin position="82"/>
        <end position="266"/>
    </location>
</feature>
<name>A0A6F8ZKP4_9FIRM</name>
<dbReference type="InterPro" id="IPR035906">
    <property type="entry name" value="MetI-like_sf"/>
</dbReference>
<comment type="similarity">
    <text evidence="7">Belongs to the binding-protein-dependent transport system permease family.</text>
</comment>
<keyword evidence="6 7" id="KW-0472">Membrane</keyword>
<keyword evidence="2 7" id="KW-0813">Transport</keyword>
<feature type="transmembrane region" description="Helical" evidence="7">
    <location>
        <begin position="148"/>
        <end position="167"/>
    </location>
</feature>
<evidence type="ECO:0000313" key="10">
    <source>
        <dbReference type="Proteomes" id="UP000503399"/>
    </source>
</evidence>
<feature type="transmembrane region" description="Helical" evidence="7">
    <location>
        <begin position="120"/>
        <end position="142"/>
    </location>
</feature>
<evidence type="ECO:0000256" key="2">
    <source>
        <dbReference type="ARBA" id="ARBA00022448"/>
    </source>
</evidence>
<evidence type="ECO:0000256" key="7">
    <source>
        <dbReference type="RuleBase" id="RU363032"/>
    </source>
</evidence>
<dbReference type="GO" id="GO:0010438">
    <property type="term" value="P:cellular response to sulfur starvation"/>
    <property type="evidence" value="ECO:0007669"/>
    <property type="project" value="TreeGrafter"/>
</dbReference>
<evidence type="ECO:0000259" key="8">
    <source>
        <dbReference type="PROSITE" id="PS50928"/>
    </source>
</evidence>
<dbReference type="CDD" id="cd06261">
    <property type="entry name" value="TM_PBP2"/>
    <property type="match status" value="1"/>
</dbReference>
<feature type="transmembrane region" description="Helical" evidence="7">
    <location>
        <begin position="239"/>
        <end position="258"/>
    </location>
</feature>
<organism evidence="9 10">
    <name type="scientific">Candidatus Hydrogenisulfobacillus filiaventi</name>
    <dbReference type="NCBI Taxonomy" id="2707344"/>
    <lineage>
        <taxon>Bacteria</taxon>
        <taxon>Bacillati</taxon>
        <taxon>Bacillota</taxon>
        <taxon>Clostridia</taxon>
        <taxon>Eubacteriales</taxon>
        <taxon>Clostridiales Family XVII. Incertae Sedis</taxon>
        <taxon>Candidatus Hydrogenisulfobacillus</taxon>
    </lineage>
</organism>
<dbReference type="EMBL" id="LR778114">
    <property type="protein sequence ID" value="CAB1130182.1"/>
    <property type="molecule type" value="Genomic_DNA"/>
</dbReference>
<dbReference type="SUPFAM" id="SSF161098">
    <property type="entry name" value="MetI-like"/>
    <property type="match status" value="1"/>
</dbReference>
<comment type="subcellular location">
    <subcellularLocation>
        <location evidence="1 7">Cell membrane</location>
        <topology evidence="1 7">Multi-pass membrane protein</topology>
    </subcellularLocation>
</comment>
<feature type="transmembrane region" description="Helical" evidence="7">
    <location>
        <begin position="86"/>
        <end position="108"/>
    </location>
</feature>
<protein>
    <submittedName>
        <fullName evidence="9">Taurine transporter subunit membrane component of ABC superfamily</fullName>
    </submittedName>
</protein>
<accession>A0A6F8ZKP4</accession>
<keyword evidence="3" id="KW-1003">Cell membrane</keyword>
<evidence type="ECO:0000256" key="4">
    <source>
        <dbReference type="ARBA" id="ARBA00022692"/>
    </source>
</evidence>
<dbReference type="PANTHER" id="PTHR30151:SF25">
    <property type="entry name" value="TAURINE TRANSPORT SYSTEM PERMEASE PROTEIN TAUC"/>
    <property type="match status" value="1"/>
</dbReference>
<dbReference type="FunFam" id="1.10.3720.10:FF:000003">
    <property type="entry name" value="Aliphatic sulfonate ABC transporter permease"/>
    <property type="match status" value="1"/>
</dbReference>
<keyword evidence="10" id="KW-1185">Reference proteome</keyword>
<evidence type="ECO:0000256" key="1">
    <source>
        <dbReference type="ARBA" id="ARBA00004651"/>
    </source>
</evidence>
<dbReference type="PROSITE" id="PS50928">
    <property type="entry name" value="ABC_TM1"/>
    <property type="match status" value="1"/>
</dbReference>
<dbReference type="Proteomes" id="UP000503399">
    <property type="component" value="Chromosome"/>
</dbReference>
<evidence type="ECO:0000313" key="9">
    <source>
        <dbReference type="EMBL" id="CAB1130182.1"/>
    </source>
</evidence>
<evidence type="ECO:0000256" key="3">
    <source>
        <dbReference type="ARBA" id="ARBA00022475"/>
    </source>
</evidence>
<gene>
    <name evidence="9" type="primary">tauC</name>
    <name evidence="9" type="ORF">R50_2693</name>
</gene>
<keyword evidence="5 7" id="KW-1133">Transmembrane helix</keyword>
<reference evidence="9 10" key="1">
    <citation type="submission" date="2020-02" db="EMBL/GenBank/DDBJ databases">
        <authorList>
            <person name="Hogendoorn C."/>
        </authorList>
    </citation>
    <scope>NUCLEOTIDE SEQUENCE [LARGE SCALE GENOMIC DNA]</scope>
    <source>
        <strain evidence="9">R501</strain>
    </source>
</reference>
<dbReference type="Gene3D" id="1.10.3720.10">
    <property type="entry name" value="MetI-like"/>
    <property type="match status" value="1"/>
</dbReference>
<dbReference type="KEGG" id="hfv:R50_2693"/>
<dbReference type="Pfam" id="PF00528">
    <property type="entry name" value="BPD_transp_1"/>
    <property type="match status" value="1"/>
</dbReference>
<dbReference type="InterPro" id="IPR000515">
    <property type="entry name" value="MetI-like"/>
</dbReference>
<keyword evidence="4 7" id="KW-0812">Transmembrane</keyword>
<dbReference type="GO" id="GO:0005886">
    <property type="term" value="C:plasma membrane"/>
    <property type="evidence" value="ECO:0007669"/>
    <property type="project" value="UniProtKB-SubCell"/>
</dbReference>
<sequence>MAVPAEGGTAGAAASPAGQPGTAWRARLPSLGAVLVLVGAWQVVAAAGWFPTYVLPGPARVLRDFLQLATAGWSGSTLWGDLGASVLRILLGFGAAVLAGVPAGLLMAVSPPVHRLADPLLQLARPVPPLAYIPLLILWFGFGELPKVLLIMLGTLPVVVLATVSGVRATPQRRLQVAQCLGGRPGQVFRLVVLPSALPEVLTGMRVGIGVAWTCLVAAEMFGASRGLGWLIQYAGHEIRTGLVFVGIVAIGAAGYAMDLGLRLLERVLVPWKGRE</sequence>
<evidence type="ECO:0000256" key="6">
    <source>
        <dbReference type="ARBA" id="ARBA00023136"/>
    </source>
</evidence>